<dbReference type="PROSITE" id="PS51686">
    <property type="entry name" value="SAM_MT_RSMB_NOP"/>
    <property type="match status" value="1"/>
</dbReference>
<feature type="binding site" evidence="6">
    <location>
        <position position="139"/>
    </location>
    <ligand>
        <name>S-adenosyl-L-methionine</name>
        <dbReference type="ChEBI" id="CHEBI:59789"/>
    </ligand>
</feature>
<keyword evidence="1" id="KW-0963">Cytoplasm</keyword>
<dbReference type="Gene3D" id="2.30.130.60">
    <property type="match status" value="1"/>
</dbReference>
<dbReference type="EMBL" id="CP007035">
    <property type="protein sequence ID" value="AHF14544.1"/>
    <property type="molecule type" value="Genomic_DNA"/>
</dbReference>
<dbReference type="GO" id="GO:0008173">
    <property type="term" value="F:RNA methyltransferase activity"/>
    <property type="evidence" value="ECO:0007669"/>
    <property type="project" value="InterPro"/>
</dbReference>
<keyword evidence="2 6" id="KW-0489">Methyltransferase</keyword>
<evidence type="ECO:0000256" key="3">
    <source>
        <dbReference type="ARBA" id="ARBA00022679"/>
    </source>
</evidence>
<dbReference type="Pfam" id="PF13636">
    <property type="entry name" value="Methyltranf_PUA"/>
    <property type="match status" value="1"/>
</dbReference>
<dbReference type="GO" id="GO:0001510">
    <property type="term" value="P:RNA methylation"/>
    <property type="evidence" value="ECO:0007669"/>
    <property type="project" value="InterPro"/>
</dbReference>
<feature type="binding site" evidence="6">
    <location>
        <begin position="115"/>
        <end position="121"/>
    </location>
    <ligand>
        <name>S-adenosyl-L-methionine</name>
        <dbReference type="ChEBI" id="CHEBI:59789"/>
    </ligand>
</feature>
<dbReference type="InterPro" id="IPR027391">
    <property type="entry name" value="Nol1_Nop2_Fmu_2"/>
</dbReference>
<dbReference type="AlphaFoldDB" id="W0EZC1"/>
<dbReference type="HOGENOM" id="CLU_005316_6_0_10"/>
<dbReference type="InterPro" id="IPR023267">
    <property type="entry name" value="RCMT"/>
</dbReference>
<accession>W0EZC1</accession>
<keyword evidence="4 6" id="KW-0949">S-adenosyl-L-methionine</keyword>
<dbReference type="Pfam" id="PF17125">
    <property type="entry name" value="Methyltr_RsmF_N"/>
    <property type="match status" value="1"/>
</dbReference>
<dbReference type="Gene3D" id="3.40.50.150">
    <property type="entry name" value="Vaccinia Virus protein VP39"/>
    <property type="match status" value="1"/>
</dbReference>
<organism evidence="8 9">
    <name type="scientific">Niabella soli DSM 19437</name>
    <dbReference type="NCBI Taxonomy" id="929713"/>
    <lineage>
        <taxon>Bacteria</taxon>
        <taxon>Pseudomonadati</taxon>
        <taxon>Bacteroidota</taxon>
        <taxon>Chitinophagia</taxon>
        <taxon>Chitinophagales</taxon>
        <taxon>Chitinophagaceae</taxon>
        <taxon>Niabella</taxon>
    </lineage>
</organism>
<keyword evidence="3 6" id="KW-0808">Transferase</keyword>
<dbReference type="Pfam" id="PF01189">
    <property type="entry name" value="Methyltr_RsmB-F"/>
    <property type="match status" value="1"/>
</dbReference>
<evidence type="ECO:0000256" key="4">
    <source>
        <dbReference type="ARBA" id="ARBA00022691"/>
    </source>
</evidence>
<evidence type="ECO:0000256" key="6">
    <source>
        <dbReference type="PROSITE-ProRule" id="PRU01023"/>
    </source>
</evidence>
<dbReference type="CDD" id="cd02440">
    <property type="entry name" value="AdoMet_MTases"/>
    <property type="match status" value="1"/>
</dbReference>
<dbReference type="eggNOG" id="COG0144">
    <property type="taxonomic scope" value="Bacteria"/>
</dbReference>
<feature type="active site" description="Nucleophile" evidence="6">
    <location>
        <position position="236"/>
    </location>
</feature>
<dbReference type="InterPro" id="IPR001678">
    <property type="entry name" value="MeTrfase_RsmB-F_NOP2_dom"/>
</dbReference>
<feature type="binding site" evidence="6">
    <location>
        <position position="183"/>
    </location>
    <ligand>
        <name>S-adenosyl-L-methionine</name>
        <dbReference type="ChEBI" id="CHEBI:59789"/>
    </ligand>
</feature>
<dbReference type="PRINTS" id="PR02008">
    <property type="entry name" value="RCMTFAMILY"/>
</dbReference>
<evidence type="ECO:0000259" key="7">
    <source>
        <dbReference type="PROSITE" id="PS51686"/>
    </source>
</evidence>
<evidence type="ECO:0000256" key="5">
    <source>
        <dbReference type="ARBA" id="ARBA00022884"/>
    </source>
</evidence>
<name>W0EZC1_9BACT</name>
<dbReference type="PANTHER" id="PTHR22807">
    <property type="entry name" value="NOP2 YEAST -RELATED NOL1/NOP2/FMU SUN DOMAIN-CONTAINING"/>
    <property type="match status" value="1"/>
</dbReference>
<evidence type="ECO:0000256" key="1">
    <source>
        <dbReference type="ARBA" id="ARBA00022490"/>
    </source>
</evidence>
<dbReference type="RefSeq" id="WP_008583476.1">
    <property type="nucleotide sequence ID" value="NZ_CP007035.1"/>
</dbReference>
<feature type="domain" description="SAM-dependent MTase RsmB/NOP-type" evidence="7">
    <location>
        <begin position="21"/>
        <end position="300"/>
    </location>
</feature>
<dbReference type="InterPro" id="IPR031341">
    <property type="entry name" value="Methyltr_RsmF_N"/>
</dbReference>
<proteinExistence type="inferred from homology"/>
<dbReference type="OrthoDB" id="9810297at2"/>
<dbReference type="GO" id="GO:0003723">
    <property type="term" value="F:RNA binding"/>
    <property type="evidence" value="ECO:0007669"/>
    <property type="project" value="UniProtKB-UniRule"/>
</dbReference>
<evidence type="ECO:0000256" key="2">
    <source>
        <dbReference type="ARBA" id="ARBA00022603"/>
    </source>
</evidence>
<protein>
    <submittedName>
        <fullName evidence="8">rRNA cytosine-C5-methyltransferase</fullName>
    </submittedName>
</protein>
<keyword evidence="5 6" id="KW-0694">RNA-binding</keyword>
<dbReference type="InterPro" id="IPR029063">
    <property type="entry name" value="SAM-dependent_MTases_sf"/>
</dbReference>
<dbReference type="STRING" id="929713.NIASO_03775"/>
<gene>
    <name evidence="8" type="ORF">NIASO_03775</name>
</gene>
<reference evidence="8 9" key="1">
    <citation type="submission" date="2013-12" db="EMBL/GenBank/DDBJ databases">
        <authorList>
            <consortium name="DOE Joint Genome Institute"/>
            <person name="Eisen J."/>
            <person name="Huntemann M."/>
            <person name="Han J."/>
            <person name="Chen A."/>
            <person name="Kyrpides N."/>
            <person name="Mavromatis K."/>
            <person name="Markowitz V."/>
            <person name="Palaniappan K."/>
            <person name="Ivanova N."/>
            <person name="Schaumberg A."/>
            <person name="Pati A."/>
            <person name="Liolios K."/>
            <person name="Nordberg H.P."/>
            <person name="Cantor M.N."/>
            <person name="Hua S.X."/>
            <person name="Woyke T."/>
        </authorList>
    </citation>
    <scope>NUCLEOTIDE SEQUENCE [LARGE SCALE GENOMIC DNA]</scope>
    <source>
        <strain evidence="9">DSM 19437</strain>
    </source>
</reference>
<feature type="binding site" evidence="6">
    <location>
        <position position="166"/>
    </location>
    <ligand>
        <name>S-adenosyl-L-methionine</name>
        <dbReference type="ChEBI" id="CHEBI:59789"/>
    </ligand>
</feature>
<dbReference type="Proteomes" id="UP000003586">
    <property type="component" value="Chromosome"/>
</dbReference>
<evidence type="ECO:0000313" key="8">
    <source>
        <dbReference type="EMBL" id="AHF14544.1"/>
    </source>
</evidence>
<sequence>MQLPSAFIHSLQGLTGFDEEAFVDIHNAAVPVTSVRLNPIKIDETARVITGAGVKKSPVPWCANGYYLSRRPSFTFDPLFHAGCYYVQEASSMFLEQALMQTTELSNDLKILDLCAAPGGKSTHIQSLLSNQSVLVSNEIIKARAGILRDNIVKWGGANVVVTNNDPRDFERLPGFFDVIVVDAPCSGSGLFRRDEMAVEEWSEQAVTLCSQRQQRILADVLPALREEGILIYSTCSYSQQEDEVILEWLIASFDLESVPLKLQPEWNITEVSAASGSGYRFWPYRVKGEGFFMSVFRKKNATGNPEKYRPKTKALPAREAAALGRWMDISDRRFVSFGDKIYSWPAVNFEVFDFLAQRLKVIYSGVLTGALVRDKLIPDHALAMSRILNEAVVTKTALSLEQAVCYLQRKDFSVDNAGKGWQLAGFDGFPLGWMNVLPNRINNYYPKELRILKERIPDWS</sequence>
<dbReference type="PANTHER" id="PTHR22807:SF30">
    <property type="entry name" value="28S RRNA (CYTOSINE(4447)-C(5))-METHYLTRANSFERASE-RELATED"/>
    <property type="match status" value="1"/>
</dbReference>
<dbReference type="InterPro" id="IPR049560">
    <property type="entry name" value="MeTrfase_RsmB-F_NOP2_cat"/>
</dbReference>
<dbReference type="Gene3D" id="3.30.70.1170">
    <property type="entry name" value="Sun protein, domain 3"/>
    <property type="match status" value="1"/>
</dbReference>
<evidence type="ECO:0000313" key="9">
    <source>
        <dbReference type="Proteomes" id="UP000003586"/>
    </source>
</evidence>
<dbReference type="SUPFAM" id="SSF53335">
    <property type="entry name" value="S-adenosyl-L-methionine-dependent methyltransferases"/>
    <property type="match status" value="1"/>
</dbReference>
<keyword evidence="9" id="KW-1185">Reference proteome</keyword>
<dbReference type="eggNOG" id="COG3270">
    <property type="taxonomic scope" value="Bacteria"/>
</dbReference>
<comment type="similarity">
    <text evidence="6">Belongs to the class I-like SAM-binding methyltransferase superfamily. RsmB/NOP family.</text>
</comment>
<dbReference type="KEGG" id="nso:NIASO_03775"/>